<dbReference type="InterPro" id="IPR006703">
    <property type="entry name" value="G_AIG1"/>
</dbReference>
<dbReference type="Bgee" id="ENSLOCG00000000176">
    <property type="expression patterns" value="Expressed in testis"/>
</dbReference>
<evidence type="ECO:0000313" key="6">
    <source>
        <dbReference type="Proteomes" id="UP000018468"/>
    </source>
</evidence>
<dbReference type="GO" id="GO:0003924">
    <property type="term" value="F:GTPase activity"/>
    <property type="evidence" value="ECO:0000318"/>
    <property type="project" value="GO_Central"/>
</dbReference>
<evidence type="ECO:0000313" key="5">
    <source>
        <dbReference type="Ensembl" id="ENSLOCP00000000196.1"/>
    </source>
</evidence>
<dbReference type="Gene3D" id="3.40.50.300">
    <property type="entry name" value="P-loop containing nucleotide triphosphate hydrolases"/>
    <property type="match status" value="1"/>
</dbReference>
<evidence type="ECO:0000256" key="3">
    <source>
        <dbReference type="ARBA" id="ARBA00023134"/>
    </source>
</evidence>
<reference evidence="5" key="3">
    <citation type="submission" date="2025-09" db="UniProtKB">
        <authorList>
            <consortium name="Ensembl"/>
        </authorList>
    </citation>
    <scope>IDENTIFICATION</scope>
</reference>
<sequence length="192" mass="21294">VDKRAYISNTRNIQDRTSDVRIVLLGGQWSGKSSAGNTSLGRKEFGTGGAGTVQCVKSQDEVAGRQVTVVSTSRSPEQVQQIVDSVQLCPPGPHVVLLVIPALAPSFTELKQQLELFNESFWRNTIVLFTWGDELRDTGIEQHIERGGKKLQWQVEKCGNRYHVLNNKNRGVCTQVTELLKKIEDMVAENCG</sequence>
<dbReference type="InterPro" id="IPR045058">
    <property type="entry name" value="GIMA/IAN/Toc"/>
</dbReference>
<dbReference type="Ensembl" id="ENSLOCT00000000196.1">
    <property type="protein sequence ID" value="ENSLOCP00000000196.1"/>
    <property type="gene ID" value="ENSLOCG00000000176.1"/>
</dbReference>
<name>W5LVN9_LEPOC</name>
<accession>W5LVN9</accession>
<dbReference type="GeneTree" id="ENSGT00940000162556"/>
<evidence type="ECO:0000256" key="2">
    <source>
        <dbReference type="ARBA" id="ARBA00022741"/>
    </source>
</evidence>
<dbReference type="Pfam" id="PF04548">
    <property type="entry name" value="AIG1"/>
    <property type="match status" value="1"/>
</dbReference>
<evidence type="ECO:0000259" key="4">
    <source>
        <dbReference type="PROSITE" id="PS51720"/>
    </source>
</evidence>
<reference evidence="6" key="1">
    <citation type="submission" date="2011-12" db="EMBL/GenBank/DDBJ databases">
        <title>The Draft Genome of Lepisosteus oculatus.</title>
        <authorList>
            <consortium name="The Broad Institute Genome Assembly &amp; Analysis Group"/>
            <consortium name="Computational R&amp;D Group"/>
            <consortium name="and Sequencing Platform"/>
            <person name="Di Palma F."/>
            <person name="Alfoldi J."/>
            <person name="Johnson J."/>
            <person name="Berlin A."/>
            <person name="Gnerre S."/>
            <person name="Jaffe D."/>
            <person name="MacCallum I."/>
            <person name="Young S."/>
            <person name="Walker B.J."/>
            <person name="Lander E.S."/>
            <person name="Lindblad-Toh K."/>
        </authorList>
    </citation>
    <scope>NUCLEOTIDE SEQUENCE [LARGE SCALE GENOMIC DNA]</scope>
</reference>
<dbReference type="PROSITE" id="PS51720">
    <property type="entry name" value="G_AIG1"/>
    <property type="match status" value="1"/>
</dbReference>
<proteinExistence type="inferred from homology"/>
<dbReference type="GO" id="GO:0005525">
    <property type="term" value="F:GTP binding"/>
    <property type="evidence" value="ECO:0007669"/>
    <property type="project" value="UniProtKB-KW"/>
</dbReference>
<keyword evidence="3" id="KW-0342">GTP-binding</keyword>
<dbReference type="OMA" id="VTQQCEA"/>
<keyword evidence="2" id="KW-0547">Nucleotide-binding</keyword>
<dbReference type="HOGENOM" id="CLU_010468_2_1_1"/>
<dbReference type="InParanoid" id="W5LVN9"/>
<dbReference type="AlphaFoldDB" id="W5LVN9"/>
<dbReference type="SUPFAM" id="SSF52540">
    <property type="entry name" value="P-loop containing nucleoside triphosphate hydrolases"/>
    <property type="match status" value="1"/>
</dbReference>
<dbReference type="PANTHER" id="PTHR10903:SF107">
    <property type="entry name" value="GTPASE IMAP FAMILY MEMBER 4-LIKE-RELATED"/>
    <property type="match status" value="1"/>
</dbReference>
<comment type="similarity">
    <text evidence="1">Belongs to the TRAFAC class TrmE-Era-EngA-EngB-Septin-like GTPase superfamily. AIG1/Toc34/Toc159-like paraseptin GTPase family. IAN subfamily.</text>
</comment>
<dbReference type="FunFam" id="3.40.50.300:FF:001809">
    <property type="entry name" value="Si:ch1073-365p7.2"/>
    <property type="match status" value="1"/>
</dbReference>
<protein>
    <recommendedName>
        <fullName evidence="4">AIG1-type G domain-containing protein</fullName>
    </recommendedName>
</protein>
<dbReference type="InterPro" id="IPR027417">
    <property type="entry name" value="P-loop_NTPase"/>
</dbReference>
<evidence type="ECO:0000256" key="1">
    <source>
        <dbReference type="ARBA" id="ARBA00008535"/>
    </source>
</evidence>
<feature type="domain" description="AIG1-type G" evidence="4">
    <location>
        <begin position="17"/>
        <end position="192"/>
    </location>
</feature>
<dbReference type="PANTHER" id="PTHR10903">
    <property type="entry name" value="GTPASE, IMAP FAMILY MEMBER-RELATED"/>
    <property type="match status" value="1"/>
</dbReference>
<dbReference type="Proteomes" id="UP000018468">
    <property type="component" value="Unassembled WGS sequence"/>
</dbReference>
<organism evidence="5 6">
    <name type="scientific">Lepisosteus oculatus</name>
    <name type="common">Spotted gar</name>
    <dbReference type="NCBI Taxonomy" id="7918"/>
    <lineage>
        <taxon>Eukaryota</taxon>
        <taxon>Metazoa</taxon>
        <taxon>Chordata</taxon>
        <taxon>Craniata</taxon>
        <taxon>Vertebrata</taxon>
        <taxon>Euteleostomi</taxon>
        <taxon>Actinopterygii</taxon>
        <taxon>Neopterygii</taxon>
        <taxon>Holostei</taxon>
        <taxon>Semionotiformes</taxon>
        <taxon>Lepisosteidae</taxon>
        <taxon>Lepisosteus</taxon>
    </lineage>
</organism>
<keyword evidence="6" id="KW-1185">Reference proteome</keyword>
<reference evidence="5" key="2">
    <citation type="submission" date="2025-08" db="UniProtKB">
        <authorList>
            <consortium name="Ensembl"/>
        </authorList>
    </citation>
    <scope>IDENTIFICATION</scope>
</reference>